<evidence type="ECO:0000313" key="4">
    <source>
        <dbReference type="Proteomes" id="UP001152799"/>
    </source>
</evidence>
<dbReference type="SMART" id="SM01265">
    <property type="entry name" value="Mab-21"/>
    <property type="match status" value="1"/>
</dbReference>
<accession>A0A9N9Q9C8</accession>
<evidence type="ECO:0000256" key="1">
    <source>
        <dbReference type="SAM" id="MobiDB-lite"/>
    </source>
</evidence>
<dbReference type="PANTHER" id="PTHR10656">
    <property type="entry name" value="CELL FATE DETERMINING PROTEIN MAB21-RELATED"/>
    <property type="match status" value="1"/>
</dbReference>
<dbReference type="OrthoDB" id="6112914at2759"/>
<keyword evidence="4" id="KW-1185">Reference proteome</keyword>
<feature type="region of interest" description="Disordered" evidence="1">
    <location>
        <begin position="1"/>
        <end position="33"/>
    </location>
</feature>
<feature type="domain" description="Mab-21-like HhH/H2TH-like" evidence="2">
    <location>
        <begin position="447"/>
        <end position="531"/>
    </location>
</feature>
<dbReference type="InterPro" id="IPR046906">
    <property type="entry name" value="Mab-21_HhH/H2TH-like"/>
</dbReference>
<feature type="region of interest" description="Disordered" evidence="1">
    <location>
        <begin position="793"/>
        <end position="817"/>
    </location>
</feature>
<feature type="compositionally biased region" description="Basic residues" evidence="1">
    <location>
        <begin position="808"/>
        <end position="817"/>
    </location>
</feature>
<dbReference type="Pfam" id="PF20266">
    <property type="entry name" value="Mab-21_C"/>
    <property type="match status" value="1"/>
</dbReference>
<protein>
    <recommendedName>
        <fullName evidence="2">Mab-21-like HhH/H2TH-like domain-containing protein</fullName>
    </recommendedName>
</protein>
<organism evidence="3 4">
    <name type="scientific">Ceutorhynchus assimilis</name>
    <name type="common">cabbage seed weevil</name>
    <dbReference type="NCBI Taxonomy" id="467358"/>
    <lineage>
        <taxon>Eukaryota</taxon>
        <taxon>Metazoa</taxon>
        <taxon>Ecdysozoa</taxon>
        <taxon>Arthropoda</taxon>
        <taxon>Hexapoda</taxon>
        <taxon>Insecta</taxon>
        <taxon>Pterygota</taxon>
        <taxon>Neoptera</taxon>
        <taxon>Endopterygota</taxon>
        <taxon>Coleoptera</taxon>
        <taxon>Polyphaga</taxon>
        <taxon>Cucujiformia</taxon>
        <taxon>Curculionidae</taxon>
        <taxon>Ceutorhynchinae</taxon>
        <taxon>Ceutorhynchus</taxon>
    </lineage>
</organism>
<dbReference type="EMBL" id="OU892277">
    <property type="protein sequence ID" value="CAG9761005.1"/>
    <property type="molecule type" value="Genomic_DNA"/>
</dbReference>
<feature type="region of interest" description="Disordered" evidence="1">
    <location>
        <begin position="197"/>
        <end position="221"/>
    </location>
</feature>
<evidence type="ECO:0000313" key="3">
    <source>
        <dbReference type="EMBL" id="CAG9761005.1"/>
    </source>
</evidence>
<dbReference type="AlphaFoldDB" id="A0A9N9Q9C8"/>
<dbReference type="PANTHER" id="PTHR10656:SF69">
    <property type="entry name" value="MAB-21-LIKE HHH_H2TH-LIKE DOMAIN-CONTAINING PROTEIN"/>
    <property type="match status" value="1"/>
</dbReference>
<reference evidence="3" key="1">
    <citation type="submission" date="2022-01" db="EMBL/GenBank/DDBJ databases">
        <authorList>
            <person name="King R."/>
        </authorList>
    </citation>
    <scope>NUCLEOTIDE SEQUENCE</scope>
</reference>
<proteinExistence type="predicted"/>
<dbReference type="Proteomes" id="UP001152799">
    <property type="component" value="Chromosome 1"/>
</dbReference>
<feature type="compositionally biased region" description="Polar residues" evidence="1">
    <location>
        <begin position="797"/>
        <end position="807"/>
    </location>
</feature>
<evidence type="ECO:0000259" key="2">
    <source>
        <dbReference type="Pfam" id="PF20266"/>
    </source>
</evidence>
<dbReference type="InterPro" id="IPR024810">
    <property type="entry name" value="MAB21L/cGLR"/>
</dbReference>
<name>A0A9N9Q9C8_9CUCU</name>
<sequence length="817" mass="94851">MMGSDCSKRSSQKNISQREFMSPNMAPRSYGGLNDGDIRVQSVVRDDFMATNVIKMELEENVQAFLLNNIIMGVHFFPDHKEVINRLQHVPSTPEEKEMSKTLLKDETMECTYPDAILEEVNKNIIFRTMDEYSKSESLLSKRIYVINDLIEVVSSNEIPQYLSIDKPCYQVKIEPSSKKGYVKMTQVENNSAILQAREYDENYEPTPGPSTRSDSDYDYSTITDLRTPKPIEVDTNTERRDTLPESCFTHKKIKQFPMKSLGDEDDDDEMNLDYLANLNEEDFFRVIVYINSYGFMNYFQNVLFSTSLGKSLGFNEDAICTAKAIPGKIFCDDLDIETNVYKSFEIIPAVSIPWPDDQTIEFVYREDRPTIFDTRTGTKYQWPTTGPASMIEDIRNMTAVLVPKGYAKKKGFNKNSNLEWEINFPKAERYLEARMSHAQMKCMLILFTLLRTYITPVTKQNGLLPEHIRSHMYWECETDYRNWPEHRLGTKILRVIKDLQMRLFEGSLPDFFIKDRDLFENIPKKYLNYAQKILLQILSNPVPFFIKALKNVRYTSGKFYPPLDFKELYDGIRSKSGAVLVNPNLGMQSLPQLKKRLYRDPEQQMKHIKYLKKKEQIIRDRIKQKEEEEKSKEINVFEINDDNDIDLEESIDKELDIWKTKAIIVIFIKHFIEIARKSSILSTAEQALFYLKQASYLAKILEDTAAAFVEEMGEYRQIIAAEEARVKMKSVRTYSSTEEKPPTPVRNSISFQYNEINQQLKSGSIKLNNLQASYVNGMQPVQPVPPAMRNLKPAQRSESYKQNGQNAKRKNVAFAE</sequence>
<dbReference type="Gene3D" id="1.10.1410.40">
    <property type="match status" value="1"/>
</dbReference>
<gene>
    <name evidence="3" type="ORF">CEUTPL_LOCUS1718</name>
</gene>